<dbReference type="Gene3D" id="2.60.40.1260">
    <property type="entry name" value="Lamin Tail domain"/>
    <property type="match status" value="1"/>
</dbReference>
<keyword evidence="3" id="KW-1185">Reference proteome</keyword>
<dbReference type="RefSeq" id="WP_111370171.1">
    <property type="nucleotide sequence ID" value="NZ_CP029480.1"/>
</dbReference>
<evidence type="ECO:0000259" key="1">
    <source>
        <dbReference type="PROSITE" id="PS51841"/>
    </source>
</evidence>
<dbReference type="Pfam" id="PF00932">
    <property type="entry name" value="LTD"/>
    <property type="match status" value="1"/>
</dbReference>
<dbReference type="AlphaFoldDB" id="A0A2Z4G7E1"/>
<dbReference type="NCBIfam" id="NF045639">
    <property type="entry name" value="GCX_COOH"/>
    <property type="match status" value="1"/>
</dbReference>
<dbReference type="PROSITE" id="PS51841">
    <property type="entry name" value="LTD"/>
    <property type="match status" value="1"/>
</dbReference>
<evidence type="ECO:0000313" key="2">
    <source>
        <dbReference type="EMBL" id="AWV97069.1"/>
    </source>
</evidence>
<sequence length="1047" mass="118812">MASNSSSAQDQLGESSDWLEIYNASNSAIDLNGYFISDDDGDFQKHEFEETLIIPSQGYVILWASGDVERGGNHLDFKLSSDGEKLILTAPNGLTVVDSLSFGIQNTDISYGRKYDGSDTLVYFIPSSFNFNNVPSFSYEDYLAPPIFSQPSGTYANQFTLNLNTLEAGAAIYYTLDGSDPDTNNVNGKTFFYKNDYPSSLIEDSVNTYAYNTPILIKDNTGQRNRVSGKLSSYPYSPSYLPSYQVQKGSVVKAMVVKRNALSSPIITQTYFVGSSFDHEFPIVSVTVDEDRLFDHNNGIYPAGSFFEYAYPNGIDDYSPGAKFCTVGNYSFKGDEYKLPGSIEYFDNGLSLFNKRIELSNHGGCSRSAPRKTMRLYFEDDEELSVFDEAPNRLHKRILLRNSGNDWDGLLYRDAYYQDLVRAMSFGKQETKPTVVYLNSEYWGVMNFRDRMDKHYLKNVYEVDEDVVDIISYSNGLELEEGDLDTYNALLSFLNNNDFLIEANYDSLKNLIDEDSFIDYQIAEVFSGNGDWLINNTKIWRSKAHDSGNGYSDGRWRWLMYDMDYTMDRADYDHLQHYALRPDAVESLLFRKLKRSPAFVDKFVNRFADLLNSTFKSEHTLSLLSQWEAKYLLEIEQHIERWKNPSSLQVRQAAFNEVSDYLSNRVEYQFGHISDNFSLLQRFNVTLDVDSLSNGFIQVNSLMVNEELDGVSLAVFPWTGKYFRNVPIVLKAIPRLGFKFKHWLKNGSVSSTSDSITVSLSSHESYKAIFDENILSENPFPLANELNNCGYNFNIWSENESEGSFPDNMAFVFMDEADPSLESEIEGNTDGDYDISSRTRINGLESDGVSFINTGNEDGNPGYPGTKLGGAILAINTLEHDSVFVSFKAATLDANSREYHLRLQYRVGDILPFQDLLDNNNTVVEYQRNSVENELKSFSRIALPPNALDKPYVQLFWRYYYTGVKNSSSGSRDEIRLDDVEIITKKSTIQAVTVSDVFEDFGLIESSHSIQNESEVYFKAGKSVLLKPGFKVNSENVFLAEIEDCEE</sequence>
<name>A0A2Z4G7E1_9BACT</name>
<dbReference type="Pfam" id="PF08757">
    <property type="entry name" value="CotH"/>
    <property type="match status" value="1"/>
</dbReference>
<dbReference type="InterPro" id="IPR001322">
    <property type="entry name" value="Lamin_tail_dom"/>
</dbReference>
<dbReference type="OrthoDB" id="9806464at2"/>
<dbReference type="InterPro" id="IPR036415">
    <property type="entry name" value="Lamin_tail_dom_sf"/>
</dbReference>
<dbReference type="Proteomes" id="UP000249873">
    <property type="component" value="Chromosome"/>
</dbReference>
<dbReference type="InterPro" id="IPR014867">
    <property type="entry name" value="Spore_coat_CotH_CotH2/3/7"/>
</dbReference>
<dbReference type="InterPro" id="IPR055015">
    <property type="entry name" value="GCX_COOH"/>
</dbReference>
<evidence type="ECO:0000313" key="3">
    <source>
        <dbReference type="Proteomes" id="UP000249873"/>
    </source>
</evidence>
<accession>A0A2Z4G7E1</accession>
<organism evidence="2 3">
    <name type="scientific">Arcticibacterium luteifluviistationis</name>
    <dbReference type="NCBI Taxonomy" id="1784714"/>
    <lineage>
        <taxon>Bacteria</taxon>
        <taxon>Pseudomonadati</taxon>
        <taxon>Bacteroidota</taxon>
        <taxon>Cytophagia</taxon>
        <taxon>Cytophagales</taxon>
        <taxon>Leadbetterellaceae</taxon>
        <taxon>Arcticibacterium</taxon>
    </lineage>
</organism>
<dbReference type="KEGG" id="als:DJ013_02300"/>
<protein>
    <recommendedName>
        <fullName evidence="1">LTD domain-containing protein</fullName>
    </recommendedName>
</protein>
<gene>
    <name evidence="2" type="ORF">DJ013_02300</name>
</gene>
<dbReference type="Pfam" id="PF13287">
    <property type="entry name" value="Fn3_assoc"/>
    <property type="match status" value="1"/>
</dbReference>
<dbReference type="InterPro" id="IPR026876">
    <property type="entry name" value="Fn3_assoc_repeat"/>
</dbReference>
<dbReference type="SUPFAM" id="SSF74853">
    <property type="entry name" value="Lamin A/C globular tail domain"/>
    <property type="match status" value="1"/>
</dbReference>
<feature type="domain" description="LTD" evidence="1">
    <location>
        <begin position="1"/>
        <end position="113"/>
    </location>
</feature>
<dbReference type="EMBL" id="CP029480">
    <property type="protein sequence ID" value="AWV97069.1"/>
    <property type="molecule type" value="Genomic_DNA"/>
</dbReference>
<reference evidence="2 3" key="1">
    <citation type="submission" date="2018-05" db="EMBL/GenBank/DDBJ databases">
        <title>Complete genome sequence of Arcticibacterium luteifluviistationis SM1504T, a cytophagaceae bacterium isolated from Arctic surface seawater.</title>
        <authorList>
            <person name="Li Y."/>
            <person name="Qin Q.-L."/>
        </authorList>
    </citation>
    <scope>NUCLEOTIDE SEQUENCE [LARGE SCALE GENOMIC DNA]</scope>
    <source>
        <strain evidence="2 3">SM1504</strain>
    </source>
</reference>
<proteinExistence type="predicted"/>